<keyword evidence="2" id="KW-0479">Metal-binding</keyword>
<dbReference type="GO" id="GO:0000976">
    <property type="term" value="F:transcription cis-regulatory region binding"/>
    <property type="evidence" value="ECO:0007669"/>
    <property type="project" value="TreeGrafter"/>
</dbReference>
<dbReference type="InterPro" id="IPR036864">
    <property type="entry name" value="Zn2-C6_fun-type_DNA-bd_sf"/>
</dbReference>
<dbReference type="AlphaFoldDB" id="A0A2J6PWC7"/>
<evidence type="ECO:0000256" key="6">
    <source>
        <dbReference type="ARBA" id="ARBA00023242"/>
    </source>
</evidence>
<keyword evidence="4" id="KW-0238">DNA-binding</keyword>
<dbReference type="PANTHER" id="PTHR31845:SF10">
    <property type="entry name" value="ZN(II)2CYS6 TRANSCRIPTION FACTOR (EUROFUNG)"/>
    <property type="match status" value="1"/>
</dbReference>
<dbReference type="EMBL" id="KZ613495">
    <property type="protein sequence ID" value="PMD18309.1"/>
    <property type="molecule type" value="Genomic_DNA"/>
</dbReference>
<dbReference type="SUPFAM" id="SSF57701">
    <property type="entry name" value="Zn2/Cys6 DNA-binding domain"/>
    <property type="match status" value="1"/>
</dbReference>
<dbReference type="CDD" id="cd00067">
    <property type="entry name" value="GAL4"/>
    <property type="match status" value="1"/>
</dbReference>
<evidence type="ECO:0000259" key="8">
    <source>
        <dbReference type="PROSITE" id="PS00463"/>
    </source>
</evidence>
<dbReference type="GO" id="GO:0006351">
    <property type="term" value="P:DNA-templated transcription"/>
    <property type="evidence" value="ECO:0007669"/>
    <property type="project" value="InterPro"/>
</dbReference>
<accession>A0A2J6PWC7</accession>
<evidence type="ECO:0000256" key="4">
    <source>
        <dbReference type="ARBA" id="ARBA00023125"/>
    </source>
</evidence>
<comment type="subcellular location">
    <subcellularLocation>
        <location evidence="1">Nucleus</location>
    </subcellularLocation>
</comment>
<evidence type="ECO:0000313" key="10">
    <source>
        <dbReference type="Proteomes" id="UP000235672"/>
    </source>
</evidence>
<protein>
    <recommendedName>
        <fullName evidence="8">Zn(2)-C6 fungal-type domain-containing protein</fullName>
    </recommendedName>
</protein>
<dbReference type="GO" id="GO:0005634">
    <property type="term" value="C:nucleus"/>
    <property type="evidence" value="ECO:0007669"/>
    <property type="project" value="UniProtKB-SubCell"/>
</dbReference>
<dbReference type="GO" id="GO:0000981">
    <property type="term" value="F:DNA-binding transcription factor activity, RNA polymerase II-specific"/>
    <property type="evidence" value="ECO:0007669"/>
    <property type="project" value="InterPro"/>
</dbReference>
<dbReference type="GO" id="GO:0008270">
    <property type="term" value="F:zinc ion binding"/>
    <property type="evidence" value="ECO:0007669"/>
    <property type="project" value="InterPro"/>
</dbReference>
<dbReference type="SMART" id="SM00066">
    <property type="entry name" value="GAL4"/>
    <property type="match status" value="1"/>
</dbReference>
<organism evidence="9 10">
    <name type="scientific">Hyaloscypha hepaticicola</name>
    <dbReference type="NCBI Taxonomy" id="2082293"/>
    <lineage>
        <taxon>Eukaryota</taxon>
        <taxon>Fungi</taxon>
        <taxon>Dikarya</taxon>
        <taxon>Ascomycota</taxon>
        <taxon>Pezizomycotina</taxon>
        <taxon>Leotiomycetes</taxon>
        <taxon>Helotiales</taxon>
        <taxon>Hyaloscyphaceae</taxon>
        <taxon>Hyaloscypha</taxon>
    </lineage>
</organism>
<dbReference type="Pfam" id="PF00172">
    <property type="entry name" value="Zn_clus"/>
    <property type="match status" value="1"/>
</dbReference>
<proteinExistence type="predicted"/>
<dbReference type="PANTHER" id="PTHR31845">
    <property type="entry name" value="FINGER DOMAIN PROTEIN, PUTATIVE-RELATED"/>
    <property type="match status" value="1"/>
</dbReference>
<feature type="domain" description="Zn(2)-C6 fungal-type" evidence="8">
    <location>
        <begin position="16"/>
        <end position="46"/>
    </location>
</feature>
<dbReference type="InterPro" id="IPR007219">
    <property type="entry name" value="XnlR_reg_dom"/>
</dbReference>
<reference evidence="9 10" key="1">
    <citation type="submission" date="2016-05" db="EMBL/GenBank/DDBJ databases">
        <title>A degradative enzymes factory behind the ericoid mycorrhizal symbiosis.</title>
        <authorList>
            <consortium name="DOE Joint Genome Institute"/>
            <person name="Martino E."/>
            <person name="Morin E."/>
            <person name="Grelet G."/>
            <person name="Kuo A."/>
            <person name="Kohler A."/>
            <person name="Daghino S."/>
            <person name="Barry K."/>
            <person name="Choi C."/>
            <person name="Cichocki N."/>
            <person name="Clum A."/>
            <person name="Copeland A."/>
            <person name="Hainaut M."/>
            <person name="Haridas S."/>
            <person name="Labutti K."/>
            <person name="Lindquist E."/>
            <person name="Lipzen A."/>
            <person name="Khouja H.-R."/>
            <person name="Murat C."/>
            <person name="Ohm R."/>
            <person name="Olson A."/>
            <person name="Spatafora J."/>
            <person name="Veneault-Fourrey C."/>
            <person name="Henrissat B."/>
            <person name="Grigoriev I."/>
            <person name="Martin F."/>
            <person name="Perotto S."/>
        </authorList>
    </citation>
    <scope>NUCLEOTIDE SEQUENCE [LARGE SCALE GENOMIC DNA]</scope>
    <source>
        <strain evidence="9 10">UAMH 7357</strain>
    </source>
</reference>
<evidence type="ECO:0000256" key="7">
    <source>
        <dbReference type="SAM" id="MobiDB-lite"/>
    </source>
</evidence>
<evidence type="ECO:0000256" key="3">
    <source>
        <dbReference type="ARBA" id="ARBA00023015"/>
    </source>
</evidence>
<evidence type="ECO:0000256" key="1">
    <source>
        <dbReference type="ARBA" id="ARBA00004123"/>
    </source>
</evidence>
<dbReference type="InterPro" id="IPR001138">
    <property type="entry name" value="Zn2Cys6_DnaBD"/>
</dbReference>
<dbReference type="Gene3D" id="4.10.240.10">
    <property type="entry name" value="Zn(2)-C6 fungal-type DNA-binding domain"/>
    <property type="match status" value="1"/>
</dbReference>
<dbReference type="CDD" id="cd12148">
    <property type="entry name" value="fungal_TF_MHR"/>
    <property type="match status" value="1"/>
</dbReference>
<dbReference type="InterPro" id="IPR051089">
    <property type="entry name" value="prtT"/>
</dbReference>
<dbReference type="PROSITE" id="PS00463">
    <property type="entry name" value="ZN2_CY6_FUNGAL_1"/>
    <property type="match status" value="1"/>
</dbReference>
<keyword evidence="10" id="KW-1185">Reference proteome</keyword>
<name>A0A2J6PWC7_9HELO</name>
<sequence length="617" mass="69581">MAESMSSAQKLRNARACEACRISKSRCVYKSDVGVCQRCEQNGNHCIVRSKARPMRTRAVRPSSSSHKGDSEFSIELPTMSSPDTRQDVEDLHDRHMEIFGDGDAAYDEQSHSSRCPQQPPARIERRKVTLDEAESLLSSFRQQVAYFPFVQISAGSTVPSLSRTSPFLLLAILTTASIRDPPLYHQLDHEFKRILSTKVIVEGRKSLDFIQGILVYVAWYPLHANPKNNQAFMYINLAITIASDLGLDREIPNLSSFSNIGFEGLIEGISFTDAAKRAYLGGYYLSTALSLSFQKHPELRYCKLMDSYGQSLVLQESSAEISSLIKLQRLSKRIAEAHSSEEPQGDPQMEALNSEVNIQVYQYELQEWRNSTPLLIRNLPFIGIAERHVGCAIYSYQLGFLRRPYRDYLRSTASSGLANQIHLEKCLEASKKFFEYLLSLPETTYLNFTVIQWSSVVHGILVLSRLTFLMAANLGWDSDTTRSNVPLVMYLDALCYRFQHLSLTPSDTVEPPQNPDVLYVFRMILRSCKKSYERRVSKIEPGFMVVDHTNVIGVARGHCPILDPTLNPLFDIPDSAYEGSYELSDSTTPGSSSTAGYVPQYHDIWAVMSGSWAKEF</sequence>
<dbReference type="Pfam" id="PF04082">
    <property type="entry name" value="Fungal_trans"/>
    <property type="match status" value="1"/>
</dbReference>
<keyword evidence="5" id="KW-0804">Transcription</keyword>
<dbReference type="STRING" id="1745343.A0A2J6PWC7"/>
<gene>
    <name evidence="9" type="ORF">NA56DRAFT_250813</name>
</gene>
<evidence type="ECO:0000313" key="9">
    <source>
        <dbReference type="EMBL" id="PMD18309.1"/>
    </source>
</evidence>
<keyword evidence="6" id="KW-0539">Nucleus</keyword>
<dbReference type="OrthoDB" id="5424793at2759"/>
<evidence type="ECO:0000256" key="5">
    <source>
        <dbReference type="ARBA" id="ARBA00023163"/>
    </source>
</evidence>
<feature type="region of interest" description="Disordered" evidence="7">
    <location>
        <begin position="54"/>
        <end position="85"/>
    </location>
</feature>
<dbReference type="Proteomes" id="UP000235672">
    <property type="component" value="Unassembled WGS sequence"/>
</dbReference>
<keyword evidence="3" id="KW-0805">Transcription regulation</keyword>
<evidence type="ECO:0000256" key="2">
    <source>
        <dbReference type="ARBA" id="ARBA00022723"/>
    </source>
</evidence>